<dbReference type="Proteomes" id="UP000069620">
    <property type="component" value="Unassembled WGS sequence"/>
</dbReference>
<dbReference type="Gene3D" id="3.40.50.300">
    <property type="entry name" value="P-loop containing nucleotide triphosphate hydrolases"/>
    <property type="match status" value="3"/>
</dbReference>
<reference evidence="7" key="1">
    <citation type="journal article" date="2016" name="Genome Announc.">
        <title>Draft Genome Sequences of Five Rapidly Growing Mycobacterium Species, M. thermoresistibile, M. fortuitum subsp. acetamidolyticum, M. canariasense, M. brisbanense, and M. novocastrense.</title>
        <authorList>
            <person name="Katahira K."/>
            <person name="Ogura Y."/>
            <person name="Gotoh Y."/>
            <person name="Hayashi T."/>
        </authorList>
    </citation>
    <scope>NUCLEOTIDE SEQUENCE [LARGE SCALE GENOMIC DNA]</scope>
    <source>
        <strain evidence="7">JCM15654</strain>
    </source>
</reference>
<evidence type="ECO:0000256" key="3">
    <source>
        <dbReference type="PROSITE-ProRule" id="PRU00289"/>
    </source>
</evidence>
<dbReference type="InterPro" id="IPR032030">
    <property type="entry name" value="YscD_cytoplasmic_dom"/>
</dbReference>
<dbReference type="Gene3D" id="2.60.200.20">
    <property type="match status" value="1"/>
</dbReference>
<feature type="binding site" evidence="3">
    <location>
        <begin position="1027"/>
        <end position="1034"/>
    </location>
    <ligand>
        <name>ATP</name>
        <dbReference type="ChEBI" id="CHEBI:30616"/>
    </ligand>
</feature>
<dbReference type="InterPro" id="IPR002543">
    <property type="entry name" value="FtsK_dom"/>
</dbReference>
<dbReference type="SMART" id="SM00382">
    <property type="entry name" value="AAA"/>
    <property type="match status" value="3"/>
</dbReference>
<dbReference type="OrthoDB" id="9807790at2"/>
<dbReference type="InterPro" id="IPR003593">
    <property type="entry name" value="AAA+_ATPase"/>
</dbReference>
<feature type="domain" description="FtsK" evidence="5">
    <location>
        <begin position="684"/>
        <end position="872"/>
    </location>
</feature>
<keyword evidence="4" id="KW-0472">Membrane</keyword>
<evidence type="ECO:0000256" key="4">
    <source>
        <dbReference type="SAM" id="Phobius"/>
    </source>
</evidence>
<comment type="caution">
    <text evidence="6">The sequence shown here is derived from an EMBL/GenBank/DDBJ whole genome shotgun (WGS) entry which is preliminary data.</text>
</comment>
<dbReference type="InterPro" id="IPR050206">
    <property type="entry name" value="FtsK/SpoIIIE/SftA"/>
</dbReference>
<keyword evidence="7" id="KW-1185">Reference proteome</keyword>
<dbReference type="PANTHER" id="PTHR22683">
    <property type="entry name" value="SPORULATION PROTEIN RELATED"/>
    <property type="match status" value="1"/>
</dbReference>
<dbReference type="EMBL" id="BCSX01000024">
    <property type="protein sequence ID" value="GAS88660.1"/>
    <property type="molecule type" value="Genomic_DNA"/>
</dbReference>
<feature type="transmembrane region" description="Helical" evidence="4">
    <location>
        <begin position="240"/>
        <end position="258"/>
    </location>
</feature>
<keyword evidence="4" id="KW-1133">Transmembrane helix</keyword>
<dbReference type="CDD" id="cd00060">
    <property type="entry name" value="FHA"/>
    <property type="match status" value="1"/>
</dbReference>
<dbReference type="RefSeq" id="WP_062829206.1">
    <property type="nucleotide sequence ID" value="NZ_BCSX01000024.1"/>
</dbReference>
<dbReference type="PROSITE" id="PS50901">
    <property type="entry name" value="FTSK"/>
    <property type="match status" value="2"/>
</dbReference>
<dbReference type="Pfam" id="PF01580">
    <property type="entry name" value="FtsK_SpoIIIE"/>
    <property type="match status" value="2"/>
</dbReference>
<evidence type="ECO:0000313" key="7">
    <source>
        <dbReference type="Proteomes" id="UP000069620"/>
    </source>
</evidence>
<name>A0A100VZ52_9MYCO</name>
<gene>
    <name evidence="6" type="ORF">RMCB_2756</name>
</gene>
<evidence type="ECO:0000256" key="1">
    <source>
        <dbReference type="ARBA" id="ARBA00022741"/>
    </source>
</evidence>
<organism evidence="6 7">
    <name type="scientific">Mycolicibacterium brisbanense</name>
    <dbReference type="NCBI Taxonomy" id="146020"/>
    <lineage>
        <taxon>Bacteria</taxon>
        <taxon>Bacillati</taxon>
        <taxon>Actinomycetota</taxon>
        <taxon>Actinomycetes</taxon>
        <taxon>Mycobacteriales</taxon>
        <taxon>Mycobacteriaceae</taxon>
        <taxon>Mycolicibacterium</taxon>
    </lineage>
</organism>
<dbReference type="GO" id="GO:0003677">
    <property type="term" value="F:DNA binding"/>
    <property type="evidence" value="ECO:0007669"/>
    <property type="project" value="InterPro"/>
</dbReference>
<accession>A0A100VZ52</accession>
<keyword evidence="1 3" id="KW-0547">Nucleotide-binding</keyword>
<feature type="transmembrane region" description="Helical" evidence="4">
    <location>
        <begin position="264"/>
        <end position="284"/>
    </location>
</feature>
<reference evidence="7" key="2">
    <citation type="submission" date="2016-02" db="EMBL/GenBank/DDBJ databases">
        <title>Draft genome sequence of five rapidly growing Mycobacterium species.</title>
        <authorList>
            <person name="Katahira K."/>
            <person name="Gotou Y."/>
            <person name="Iida K."/>
            <person name="Ogura Y."/>
            <person name="Hayashi T."/>
        </authorList>
    </citation>
    <scope>NUCLEOTIDE SEQUENCE [LARGE SCALE GENOMIC DNA]</scope>
    <source>
        <strain evidence="7">JCM15654</strain>
    </source>
</reference>
<dbReference type="SUPFAM" id="SSF52540">
    <property type="entry name" value="P-loop containing nucleoside triphosphate hydrolases"/>
    <property type="match status" value="3"/>
</dbReference>
<evidence type="ECO:0000259" key="5">
    <source>
        <dbReference type="PROSITE" id="PS50901"/>
    </source>
</evidence>
<keyword evidence="2 3" id="KW-0067">ATP-binding</keyword>
<proteinExistence type="predicted"/>
<dbReference type="Pfam" id="PF16697">
    <property type="entry name" value="Yop-YscD_cpl"/>
    <property type="match status" value="1"/>
</dbReference>
<feature type="domain" description="FtsK" evidence="5">
    <location>
        <begin position="1009"/>
        <end position="1199"/>
    </location>
</feature>
<protein>
    <submittedName>
        <fullName evidence="6">Cell division protein FtsK</fullName>
    </submittedName>
</protein>
<dbReference type="CDD" id="cd01127">
    <property type="entry name" value="TrwB_TraG_TraD_VirD4"/>
    <property type="match status" value="1"/>
</dbReference>
<evidence type="ECO:0000313" key="6">
    <source>
        <dbReference type="EMBL" id="GAS88660.1"/>
    </source>
</evidence>
<dbReference type="GO" id="GO:0005524">
    <property type="term" value="F:ATP binding"/>
    <property type="evidence" value="ECO:0007669"/>
    <property type="project" value="UniProtKB-UniRule"/>
</dbReference>
<dbReference type="GO" id="GO:0051301">
    <property type="term" value="P:cell division"/>
    <property type="evidence" value="ECO:0007669"/>
    <property type="project" value="UniProtKB-KW"/>
</dbReference>
<dbReference type="InterPro" id="IPR027417">
    <property type="entry name" value="P-loop_NTPase"/>
</dbReference>
<dbReference type="PANTHER" id="PTHR22683:SF1">
    <property type="entry name" value="TYPE VII SECRETION SYSTEM PROTEIN ESSC"/>
    <property type="match status" value="1"/>
</dbReference>
<keyword evidence="4" id="KW-0812">Transmembrane</keyword>
<dbReference type="InterPro" id="IPR008984">
    <property type="entry name" value="SMAD_FHA_dom_sf"/>
</dbReference>
<keyword evidence="6" id="KW-0131">Cell cycle</keyword>
<feature type="binding site" evidence="3">
    <location>
        <begin position="702"/>
        <end position="709"/>
    </location>
    <ligand>
        <name>ATP</name>
        <dbReference type="ChEBI" id="CHEBI:30616"/>
    </ligand>
</feature>
<dbReference type="SUPFAM" id="SSF49879">
    <property type="entry name" value="SMAD/FHA domain"/>
    <property type="match status" value="1"/>
</dbReference>
<evidence type="ECO:0000256" key="2">
    <source>
        <dbReference type="ARBA" id="ARBA00022840"/>
    </source>
</evidence>
<keyword evidence="6" id="KW-0132">Cell division</keyword>
<sequence>MQAKFILRRADGSSAQVAITADATASVSDLAHALVVSDPDQRKRPPSGGLTLKLEDAAFDNSSAGRLLDPGRSLIDSGLRSGSTVSVSAVSRVAPRRRRGRAVAVLRVLDGPDAGLEFPLPSGNSSVGTGITNDVALTDHGIADVHAAITVGESIEIVNLAGPSGVRIGGQPVQRAAVGATDVVQLAGTSVAVLPTVRPGTTQTDSVAIEFNRSPRVVARFDEQEFAAPRPPQRPEPAHLPVISLVAPLIMGVVLFAVSRSLLAVAFIALSPLLMLGMYIDTLLQSRKKQRQELQRFGDSLRALAADLTDTQRVERAVRLSEAPSLDQVVEAIHRLGPLLWTHRPELPGFLTVRLGLGDAPSRCRIQLSDTENAEAKYAGQLTELRDEFATVTDVPIVADLRESGALGICGPRGVVDGVARGIIMQLAGLHSPADLTITAFSSPQSRTSWEWLEWLPHTGSVHSPFSGNHLTDSLGGGQALMSRLEELVKQRRNGESTSTPFVFGGIDQRSGDDTRAPSITPAVVVLVEDTAPIDRSRLTRLAEQGGAVGVHVIWVATQVASLPAACRTFLLVENESAGATVGQVRHGRHTFPVACDSIEIADARQIALLLAPVVDVGAAVEDETDLPRSVSYLTLAGTRMASEPAAIAQQWLSNDSVLIRTGEPHPRSGPAAGLRALVGSSGAAEVYLDLREHGPHALVGGTTGSGKSEFLQSWIMGMAAAHSPDRVSFLLVDYKGGTAFADCVQLPHTVGLVTDLSPHLVRRALTSLGAEIRRREHLLNTKRAKDLISLEQTGDPETPPALVIIVDEFAALASEVPEFVDGVIDVAQRGRSLGLHLVLATQRPAGVIKDNLRANTNLRIALRLNDIDDSLDVIDDPLAAHFPPEIPGRAVAKTGPGRLTTFQAAYAGGWTSDQPEQAPIDIWEFVFGRRRPWHDPTTAPGSRRPSGPTDIARVVSTIGAAAAQLRIPVPRKPWLPPLGDTYALEELVRQDNSGALVIGKCDTPTEQAQPLATFSPDESGNMAIIGTGGAGKSTALRTLAISAALNPNDGPVHVYALDFASGSLRMLEALPHVAAVVNADDEERIGRVLRRLTALLEERSRKFARVNASTITHYRELANPAEPRILLLIDGIGPFREQYEHISHTPFFSMLSQLASDGRMLGVHVIITADRPAAIPSSLASTMQRRLVLRLASDDDYVLTGVPTDILSAKSQPGRAITEGVEVQLAVFGGDANVAIQARAIEHLAERMRHSGFIPPEPVERLSEHIELDALPATTAAGTAVVGVADESLAPIGITPAGVLMVTGPPGSGRSTTLVTLAQAVRRQHPNTRIVHLAPAASTISGLDVWTDTACGQDEVIAQVNRLDTGASSLMVVIEGVSNFGGTEAENDLAAMIKRLGDTAFIVGESEVSGWGQAWLLAQPFKASRRGLLLWPGGVESESLLSTSIGIVRRTAFPPGRGVLVERGKGVWLQVAQPVI</sequence>
<dbReference type="STRING" id="146020.RMCB_2756"/>